<accession>A0A5B7GYM1</accession>
<comment type="caution">
    <text evidence="2">The sequence shown here is derived from an EMBL/GenBank/DDBJ whole genome shotgun (WGS) entry which is preliminary data.</text>
</comment>
<feature type="transmembrane region" description="Helical" evidence="1">
    <location>
        <begin position="95"/>
        <end position="113"/>
    </location>
</feature>
<proteinExistence type="predicted"/>
<keyword evidence="1" id="KW-1133">Transmembrane helix</keyword>
<dbReference type="AlphaFoldDB" id="A0A5B7GYM1"/>
<keyword evidence="3" id="KW-1185">Reference proteome</keyword>
<name>A0A5B7GYM1_PORTR</name>
<keyword evidence="1" id="KW-0472">Membrane</keyword>
<evidence type="ECO:0000313" key="3">
    <source>
        <dbReference type="Proteomes" id="UP000324222"/>
    </source>
</evidence>
<dbReference type="EMBL" id="VSRR010022936">
    <property type="protein sequence ID" value="MPC65110.1"/>
    <property type="molecule type" value="Genomic_DNA"/>
</dbReference>
<protein>
    <submittedName>
        <fullName evidence="2">Uncharacterized protein</fullName>
    </submittedName>
</protein>
<sequence>MYCSLWGFEVLGPFSGRELLCSSHFSGFVPLSWDISAALTSGHGLRLLLPPPCHLGSSPSPPPPSIGTQLFTQASLVGSEGEGQLADGVTVDPPIGFLLLVWGLVLVLLVPPFPGR</sequence>
<dbReference type="Proteomes" id="UP000324222">
    <property type="component" value="Unassembled WGS sequence"/>
</dbReference>
<gene>
    <name evidence="2" type="ORF">E2C01_059238</name>
</gene>
<evidence type="ECO:0000313" key="2">
    <source>
        <dbReference type="EMBL" id="MPC65110.1"/>
    </source>
</evidence>
<keyword evidence="1" id="KW-0812">Transmembrane</keyword>
<evidence type="ECO:0000256" key="1">
    <source>
        <dbReference type="SAM" id="Phobius"/>
    </source>
</evidence>
<reference evidence="2 3" key="1">
    <citation type="submission" date="2019-05" db="EMBL/GenBank/DDBJ databases">
        <title>Another draft genome of Portunus trituberculatus and its Hox gene families provides insights of decapod evolution.</title>
        <authorList>
            <person name="Jeong J.-H."/>
            <person name="Song I."/>
            <person name="Kim S."/>
            <person name="Choi T."/>
            <person name="Kim D."/>
            <person name="Ryu S."/>
            <person name="Kim W."/>
        </authorList>
    </citation>
    <scope>NUCLEOTIDE SEQUENCE [LARGE SCALE GENOMIC DNA]</scope>
    <source>
        <tissue evidence="2">Muscle</tissue>
    </source>
</reference>
<organism evidence="2 3">
    <name type="scientific">Portunus trituberculatus</name>
    <name type="common">Swimming crab</name>
    <name type="synonym">Neptunus trituberculatus</name>
    <dbReference type="NCBI Taxonomy" id="210409"/>
    <lineage>
        <taxon>Eukaryota</taxon>
        <taxon>Metazoa</taxon>
        <taxon>Ecdysozoa</taxon>
        <taxon>Arthropoda</taxon>
        <taxon>Crustacea</taxon>
        <taxon>Multicrustacea</taxon>
        <taxon>Malacostraca</taxon>
        <taxon>Eumalacostraca</taxon>
        <taxon>Eucarida</taxon>
        <taxon>Decapoda</taxon>
        <taxon>Pleocyemata</taxon>
        <taxon>Brachyura</taxon>
        <taxon>Eubrachyura</taxon>
        <taxon>Portunoidea</taxon>
        <taxon>Portunidae</taxon>
        <taxon>Portuninae</taxon>
        <taxon>Portunus</taxon>
    </lineage>
</organism>